<dbReference type="SUPFAM" id="SSF52266">
    <property type="entry name" value="SGNH hydrolase"/>
    <property type="match status" value="1"/>
</dbReference>
<dbReference type="EMBL" id="MASJ01000017">
    <property type="protein sequence ID" value="OCS85024.1"/>
    <property type="molecule type" value="Genomic_DNA"/>
</dbReference>
<gene>
    <name evidence="1" type="ORF">A6M13_14170</name>
</gene>
<sequence length="258" mass="29357">MVILLITVVIGGKVVEKNRAEDNAILFEQRAAIAVKQPVSIYDALQQGDFHGITLIGDNATTGMNKTSMNENMQVYANGDEVHYEPVHDSATWANAFRAFTEQQFPQMTFTNAAITNKSAVWFNEQKEYIQIGENELVFVMLGTNDRWATESIEQYEQHYTEFLQHVNAQAKDMVVIISPPAMTDELEMMNFGMDEVAQVTQQICDKQQYTCISFYDAIEQATTQSTPLQTFVQTDGPHFTDKGHTVVWQYFQQQILQ</sequence>
<dbReference type="Gene3D" id="3.40.50.1110">
    <property type="entry name" value="SGNH hydrolase"/>
    <property type="match status" value="1"/>
</dbReference>
<dbReference type="CDD" id="cd00229">
    <property type="entry name" value="SGNH_hydrolase"/>
    <property type="match status" value="1"/>
</dbReference>
<dbReference type="Pfam" id="PF00657">
    <property type="entry name" value="Lipase_GDSL"/>
    <property type="match status" value="1"/>
</dbReference>
<proteinExistence type="predicted"/>
<comment type="caution">
    <text evidence="1">The sequence shown here is derived from an EMBL/GenBank/DDBJ whole genome shotgun (WGS) entry which is preliminary data.</text>
</comment>
<reference evidence="1 2" key="1">
    <citation type="submission" date="2016-07" db="EMBL/GenBank/DDBJ databases">
        <title>Caryophanon tenue genome sequencing.</title>
        <authorList>
            <person name="Verma A."/>
            <person name="Pal Y."/>
            <person name="Krishnamurthi S."/>
        </authorList>
    </citation>
    <scope>NUCLEOTIDE SEQUENCE [LARGE SCALE GENOMIC DNA]</scope>
    <source>
        <strain evidence="1 2">DSM 14152</strain>
    </source>
</reference>
<protein>
    <submittedName>
        <fullName evidence="1">Uncharacterized protein</fullName>
    </submittedName>
</protein>
<dbReference type="InterPro" id="IPR045136">
    <property type="entry name" value="Iah1-like"/>
</dbReference>
<keyword evidence="2" id="KW-1185">Reference proteome</keyword>
<dbReference type="AlphaFoldDB" id="A0A1C0YD09"/>
<dbReference type="InterPro" id="IPR001087">
    <property type="entry name" value="GDSL"/>
</dbReference>
<dbReference type="STRING" id="33978.A6M13_14170"/>
<dbReference type="PANTHER" id="PTHR14209">
    <property type="entry name" value="ISOAMYL ACETATE-HYDROLYZING ESTERASE 1"/>
    <property type="match status" value="1"/>
</dbReference>
<name>A0A1C0YD09_9BACL</name>
<dbReference type="PANTHER" id="PTHR14209:SF19">
    <property type="entry name" value="ISOAMYL ACETATE-HYDROLYZING ESTERASE 1 HOMOLOG"/>
    <property type="match status" value="1"/>
</dbReference>
<dbReference type="Proteomes" id="UP000093199">
    <property type="component" value="Unassembled WGS sequence"/>
</dbReference>
<evidence type="ECO:0000313" key="2">
    <source>
        <dbReference type="Proteomes" id="UP000093199"/>
    </source>
</evidence>
<organism evidence="1 2">
    <name type="scientific">Caryophanon tenue</name>
    <dbReference type="NCBI Taxonomy" id="33978"/>
    <lineage>
        <taxon>Bacteria</taxon>
        <taxon>Bacillati</taxon>
        <taxon>Bacillota</taxon>
        <taxon>Bacilli</taxon>
        <taxon>Bacillales</taxon>
        <taxon>Caryophanaceae</taxon>
        <taxon>Caryophanon</taxon>
    </lineage>
</organism>
<evidence type="ECO:0000313" key="1">
    <source>
        <dbReference type="EMBL" id="OCS85024.1"/>
    </source>
</evidence>
<dbReference type="InterPro" id="IPR036514">
    <property type="entry name" value="SGNH_hydro_sf"/>
</dbReference>
<accession>A0A1C0YD09</accession>